<dbReference type="AlphaFoldDB" id="A9AVF4"/>
<dbReference type="InterPro" id="IPR050109">
    <property type="entry name" value="HTH-type_TetR-like_transc_reg"/>
</dbReference>
<dbReference type="PANTHER" id="PTHR30055:SF148">
    <property type="entry name" value="TETR-FAMILY TRANSCRIPTIONAL REGULATOR"/>
    <property type="match status" value="1"/>
</dbReference>
<dbReference type="PRINTS" id="PR00455">
    <property type="entry name" value="HTHTETR"/>
</dbReference>
<dbReference type="KEGG" id="hau:Haur_2002"/>
<dbReference type="InParanoid" id="A9AVF4"/>
<dbReference type="InterPro" id="IPR036271">
    <property type="entry name" value="Tet_transcr_reg_TetR-rel_C_sf"/>
</dbReference>
<evidence type="ECO:0000313" key="5">
    <source>
        <dbReference type="Proteomes" id="UP000000787"/>
    </source>
</evidence>
<keyword evidence="1 2" id="KW-0238">DNA-binding</keyword>
<dbReference type="InterPro" id="IPR001647">
    <property type="entry name" value="HTH_TetR"/>
</dbReference>
<dbReference type="GO" id="GO:0000976">
    <property type="term" value="F:transcription cis-regulatory region binding"/>
    <property type="evidence" value="ECO:0007669"/>
    <property type="project" value="TreeGrafter"/>
</dbReference>
<dbReference type="Proteomes" id="UP000000787">
    <property type="component" value="Chromosome"/>
</dbReference>
<protein>
    <submittedName>
        <fullName evidence="4">Transcriptional regulator, TetR family</fullName>
    </submittedName>
</protein>
<dbReference type="BioCyc" id="HAUR316274:GHYA-2031-MONOMER"/>
<accession>A9AVF4</accession>
<dbReference type="SUPFAM" id="SSF48498">
    <property type="entry name" value="Tetracyclin repressor-like, C-terminal domain"/>
    <property type="match status" value="1"/>
</dbReference>
<dbReference type="Pfam" id="PF00440">
    <property type="entry name" value="TetR_N"/>
    <property type="match status" value="1"/>
</dbReference>
<dbReference type="EMBL" id="CP000875">
    <property type="protein sequence ID" value="ABX04645.1"/>
    <property type="molecule type" value="Genomic_DNA"/>
</dbReference>
<feature type="DNA-binding region" description="H-T-H motif" evidence="2">
    <location>
        <begin position="30"/>
        <end position="49"/>
    </location>
</feature>
<dbReference type="PROSITE" id="PS50977">
    <property type="entry name" value="HTH_TETR_2"/>
    <property type="match status" value="1"/>
</dbReference>
<sequence length="183" mass="20225">MTKKNPQATKAKLLHALIAVIMRDGAANVTLEAIAKEASVSKGGLLHHFPTKESLFQGLLDLAKQAWETCLAGELAKESPDVAGYWCRAYVHASFSQPPKDIQMLHAVRRVVAIYPELFDYWRETYVQTTPAPANDGLTLGRSLTIQLACDSLWFSELIGLPIISAAAQQALYDELLRLTYEP</sequence>
<dbReference type="eggNOG" id="COG1309">
    <property type="taxonomic scope" value="Bacteria"/>
</dbReference>
<evidence type="ECO:0000259" key="3">
    <source>
        <dbReference type="PROSITE" id="PS50977"/>
    </source>
</evidence>
<dbReference type="InterPro" id="IPR009057">
    <property type="entry name" value="Homeodomain-like_sf"/>
</dbReference>
<gene>
    <name evidence="4" type="ordered locus">Haur_2002</name>
</gene>
<keyword evidence="5" id="KW-1185">Reference proteome</keyword>
<name>A9AVF4_HERA2</name>
<dbReference type="GO" id="GO:0003700">
    <property type="term" value="F:DNA-binding transcription factor activity"/>
    <property type="evidence" value="ECO:0007669"/>
    <property type="project" value="TreeGrafter"/>
</dbReference>
<dbReference type="Gene3D" id="1.10.357.10">
    <property type="entry name" value="Tetracycline Repressor, domain 2"/>
    <property type="match status" value="1"/>
</dbReference>
<evidence type="ECO:0000256" key="1">
    <source>
        <dbReference type="ARBA" id="ARBA00023125"/>
    </source>
</evidence>
<feature type="domain" description="HTH tetR-type" evidence="3">
    <location>
        <begin position="7"/>
        <end position="67"/>
    </location>
</feature>
<reference evidence="4 5" key="1">
    <citation type="journal article" date="2011" name="Stand. Genomic Sci.">
        <title>Complete genome sequence of the filamentous gliding predatory bacterium Herpetosiphon aurantiacus type strain (114-95(T)).</title>
        <authorList>
            <person name="Kiss H."/>
            <person name="Nett M."/>
            <person name="Domin N."/>
            <person name="Martin K."/>
            <person name="Maresca J.A."/>
            <person name="Copeland A."/>
            <person name="Lapidus A."/>
            <person name="Lucas S."/>
            <person name="Berry K.W."/>
            <person name="Glavina Del Rio T."/>
            <person name="Dalin E."/>
            <person name="Tice H."/>
            <person name="Pitluck S."/>
            <person name="Richardson P."/>
            <person name="Bruce D."/>
            <person name="Goodwin L."/>
            <person name="Han C."/>
            <person name="Detter J.C."/>
            <person name="Schmutz J."/>
            <person name="Brettin T."/>
            <person name="Land M."/>
            <person name="Hauser L."/>
            <person name="Kyrpides N.C."/>
            <person name="Ivanova N."/>
            <person name="Goker M."/>
            <person name="Woyke T."/>
            <person name="Klenk H.P."/>
            <person name="Bryant D.A."/>
        </authorList>
    </citation>
    <scope>NUCLEOTIDE SEQUENCE [LARGE SCALE GENOMIC DNA]</scope>
    <source>
        <strain evidence="5">ATCC 23779 / DSM 785 / 114-95</strain>
    </source>
</reference>
<evidence type="ECO:0000256" key="2">
    <source>
        <dbReference type="PROSITE-ProRule" id="PRU00335"/>
    </source>
</evidence>
<dbReference type="InterPro" id="IPR041479">
    <property type="entry name" value="TetR_CgmR_C"/>
</dbReference>
<organism evidence="4 5">
    <name type="scientific">Herpetosiphon aurantiacus (strain ATCC 23779 / DSM 785 / 114-95)</name>
    <dbReference type="NCBI Taxonomy" id="316274"/>
    <lineage>
        <taxon>Bacteria</taxon>
        <taxon>Bacillati</taxon>
        <taxon>Chloroflexota</taxon>
        <taxon>Chloroflexia</taxon>
        <taxon>Herpetosiphonales</taxon>
        <taxon>Herpetosiphonaceae</taxon>
        <taxon>Herpetosiphon</taxon>
    </lineage>
</organism>
<dbReference type="SUPFAM" id="SSF46689">
    <property type="entry name" value="Homeodomain-like"/>
    <property type="match status" value="1"/>
</dbReference>
<proteinExistence type="predicted"/>
<evidence type="ECO:0000313" key="4">
    <source>
        <dbReference type="EMBL" id="ABX04645.1"/>
    </source>
</evidence>
<dbReference type="Pfam" id="PF17937">
    <property type="entry name" value="TetR_C_28"/>
    <property type="match status" value="1"/>
</dbReference>
<dbReference type="HOGENOM" id="CLU_091687_2_1_0"/>
<dbReference type="STRING" id="316274.Haur_2002"/>
<dbReference type="PANTHER" id="PTHR30055">
    <property type="entry name" value="HTH-TYPE TRANSCRIPTIONAL REGULATOR RUTR"/>
    <property type="match status" value="1"/>
</dbReference>